<dbReference type="InterPro" id="IPR018490">
    <property type="entry name" value="cNMP-bd_dom_sf"/>
</dbReference>
<accession>A0A7U9PWG0</accession>
<evidence type="ECO:0000256" key="2">
    <source>
        <dbReference type="ARBA" id="ARBA00023125"/>
    </source>
</evidence>
<reference evidence="6 7" key="1">
    <citation type="submission" date="2018-11" db="EMBL/GenBank/DDBJ databases">
        <title>Whole genome sequence of Streptomyces chrestomyceticus NBRC 13444(T).</title>
        <authorList>
            <person name="Komaki H."/>
            <person name="Tamura T."/>
        </authorList>
    </citation>
    <scope>NUCLEOTIDE SEQUENCE [LARGE SCALE GENOMIC DNA]</scope>
    <source>
        <strain evidence="6 7">NBRC 13444</strain>
    </source>
</reference>
<keyword evidence="3" id="KW-0804">Transcription</keyword>
<dbReference type="GO" id="GO:0003700">
    <property type="term" value="F:DNA-binding transcription factor activity"/>
    <property type="evidence" value="ECO:0007669"/>
    <property type="project" value="TreeGrafter"/>
</dbReference>
<dbReference type="EMBL" id="BHZC01000001">
    <property type="protein sequence ID" value="GCD34193.1"/>
    <property type="molecule type" value="Genomic_DNA"/>
</dbReference>
<dbReference type="InterPro" id="IPR000595">
    <property type="entry name" value="cNMP-bd_dom"/>
</dbReference>
<keyword evidence="2" id="KW-0238">DNA-binding</keyword>
<dbReference type="GO" id="GO:0003677">
    <property type="term" value="F:DNA binding"/>
    <property type="evidence" value="ECO:0007669"/>
    <property type="project" value="UniProtKB-KW"/>
</dbReference>
<evidence type="ECO:0000313" key="6">
    <source>
        <dbReference type="EMBL" id="GCD34193.1"/>
    </source>
</evidence>
<dbReference type="PANTHER" id="PTHR24567:SF74">
    <property type="entry name" value="HTH-TYPE TRANSCRIPTIONAL REGULATOR ARCR"/>
    <property type="match status" value="1"/>
</dbReference>
<evidence type="ECO:0000259" key="5">
    <source>
        <dbReference type="PROSITE" id="PS51063"/>
    </source>
</evidence>
<dbReference type="SMART" id="SM00100">
    <property type="entry name" value="cNMP"/>
    <property type="match status" value="1"/>
</dbReference>
<feature type="domain" description="HTH crp-type" evidence="5">
    <location>
        <begin position="150"/>
        <end position="216"/>
    </location>
</feature>
<dbReference type="GO" id="GO:0005829">
    <property type="term" value="C:cytosol"/>
    <property type="evidence" value="ECO:0007669"/>
    <property type="project" value="TreeGrafter"/>
</dbReference>
<dbReference type="InterPro" id="IPR036390">
    <property type="entry name" value="WH_DNA-bd_sf"/>
</dbReference>
<evidence type="ECO:0000256" key="1">
    <source>
        <dbReference type="ARBA" id="ARBA00023015"/>
    </source>
</evidence>
<dbReference type="InterPro" id="IPR014710">
    <property type="entry name" value="RmlC-like_jellyroll"/>
</dbReference>
<organism evidence="6 7">
    <name type="scientific">Streptomyces chrestomyceticus JCM 4735</name>
    <dbReference type="NCBI Taxonomy" id="1306181"/>
    <lineage>
        <taxon>Bacteria</taxon>
        <taxon>Bacillati</taxon>
        <taxon>Actinomycetota</taxon>
        <taxon>Actinomycetes</taxon>
        <taxon>Kitasatosporales</taxon>
        <taxon>Streptomycetaceae</taxon>
        <taxon>Streptomyces</taxon>
    </lineage>
</organism>
<comment type="caution">
    <text evidence="6">The sequence shown here is derived from an EMBL/GenBank/DDBJ whole genome shotgun (WGS) entry which is preliminary data.</text>
</comment>
<sequence length="244" mass="26655">MATGATGSYDIGGNRILAALPEAEQRRLQAHLELVELSTGDLLYRPGGRIETVLFPLLGVCSILAELDGPAVEVATVGDEGMVGLPVFLGVGSPTERAVCQVAGFGLRMDADRFRHEIAVLDGQLQQTLQRFTQSMFTQLARNAGCNRSHRTRQRCARWLLMTADRMHSNEFDLTQKFLAQMLAVRRSSVSEVAGALAEDGCISYRRGTITILDRARLEANACTCYRVIREAIDATFPPAAKKA</sequence>
<keyword evidence="1" id="KW-0805">Transcription regulation</keyword>
<feature type="domain" description="Cyclic nucleotide-binding" evidence="4">
    <location>
        <begin position="16"/>
        <end position="135"/>
    </location>
</feature>
<dbReference type="SUPFAM" id="SSF51206">
    <property type="entry name" value="cAMP-binding domain-like"/>
    <property type="match status" value="1"/>
</dbReference>
<dbReference type="AlphaFoldDB" id="A0A7U9PWG0"/>
<dbReference type="RefSeq" id="WP_125044504.1">
    <property type="nucleotide sequence ID" value="NZ_BHZC01000001.1"/>
</dbReference>
<dbReference type="Gene3D" id="1.10.10.10">
    <property type="entry name" value="Winged helix-like DNA-binding domain superfamily/Winged helix DNA-binding domain"/>
    <property type="match status" value="1"/>
</dbReference>
<gene>
    <name evidence="6" type="ORF">OEIGOIKO_01918</name>
</gene>
<dbReference type="InterPro" id="IPR012318">
    <property type="entry name" value="HTH_CRP"/>
</dbReference>
<dbReference type="Proteomes" id="UP000287830">
    <property type="component" value="Unassembled WGS sequence"/>
</dbReference>
<dbReference type="InterPro" id="IPR050397">
    <property type="entry name" value="Env_Response_Regulators"/>
</dbReference>
<dbReference type="SMART" id="SM00419">
    <property type="entry name" value="HTH_CRP"/>
    <property type="match status" value="1"/>
</dbReference>
<proteinExistence type="predicted"/>
<dbReference type="PROSITE" id="PS51063">
    <property type="entry name" value="HTH_CRP_2"/>
    <property type="match status" value="1"/>
</dbReference>
<dbReference type="Pfam" id="PF13545">
    <property type="entry name" value="HTH_Crp_2"/>
    <property type="match status" value="1"/>
</dbReference>
<dbReference type="InterPro" id="IPR036388">
    <property type="entry name" value="WH-like_DNA-bd_sf"/>
</dbReference>
<name>A0A7U9PWG0_9ACTN</name>
<dbReference type="GeneID" id="95620920"/>
<dbReference type="PANTHER" id="PTHR24567">
    <property type="entry name" value="CRP FAMILY TRANSCRIPTIONAL REGULATORY PROTEIN"/>
    <property type="match status" value="1"/>
</dbReference>
<dbReference type="Gene3D" id="2.60.120.10">
    <property type="entry name" value="Jelly Rolls"/>
    <property type="match status" value="1"/>
</dbReference>
<dbReference type="SUPFAM" id="SSF46785">
    <property type="entry name" value="Winged helix' DNA-binding domain"/>
    <property type="match status" value="1"/>
</dbReference>
<evidence type="ECO:0000259" key="4">
    <source>
        <dbReference type="PROSITE" id="PS50042"/>
    </source>
</evidence>
<evidence type="ECO:0000256" key="3">
    <source>
        <dbReference type="ARBA" id="ARBA00023163"/>
    </source>
</evidence>
<protein>
    <recommendedName>
        <fullName evidence="8">Crp/Fnr family transcriptional regulator</fullName>
    </recommendedName>
</protein>
<dbReference type="PROSITE" id="PS50042">
    <property type="entry name" value="CNMP_BINDING_3"/>
    <property type="match status" value="1"/>
</dbReference>
<evidence type="ECO:0000313" key="7">
    <source>
        <dbReference type="Proteomes" id="UP000287830"/>
    </source>
</evidence>
<dbReference type="OrthoDB" id="272447at2"/>
<evidence type="ECO:0008006" key="8">
    <source>
        <dbReference type="Google" id="ProtNLM"/>
    </source>
</evidence>